<evidence type="ECO:0000313" key="1">
    <source>
        <dbReference type="EMBL" id="KAJ4721241.1"/>
    </source>
</evidence>
<evidence type="ECO:0000313" key="2">
    <source>
        <dbReference type="Proteomes" id="UP001164539"/>
    </source>
</evidence>
<dbReference type="Proteomes" id="UP001164539">
    <property type="component" value="Chromosome 4"/>
</dbReference>
<keyword evidence="2" id="KW-1185">Reference proteome</keyword>
<gene>
    <name evidence="1" type="ORF">OWV82_008957</name>
</gene>
<dbReference type="EMBL" id="CM051397">
    <property type="protein sequence ID" value="KAJ4721241.1"/>
    <property type="molecule type" value="Genomic_DNA"/>
</dbReference>
<sequence length="324" mass="34926">MSNNNNVFNNEGPFLYSSKLKFNYAGNSSITPPTTFITCTQPPLTNVRSPFSVRHPSCPAPRSVVGGSSSSLLKDTSTMQISVLAFTEDKLLPVSAVLNALRELGNEAVEQSDPQIITQASSLSQLPVESSSIDIVISITSSLEFPGDQLFQEISRVLKPGGTILIYKNLKYDKTDADEALSALERKLLLAGFLEAQCLQLKSVVPAEVVHSFGVKGKKPSWKIGSSFAIKKTPKSLLKLQVNDDSDLIDEDSLLTEEDLKKPQLPPVGDCEVGSTRKACKNCTCGNCGLGDAFRCSTCPYKGLPPFKLGEKVSLSSNFLSADI</sequence>
<accession>A0ACC1YBY2</accession>
<protein>
    <submittedName>
        <fullName evidence="1">Anamorsin-like</fullName>
    </submittedName>
</protein>
<proteinExistence type="predicted"/>
<reference evidence="1 2" key="1">
    <citation type="journal article" date="2023" name="Science">
        <title>Complex scaffold remodeling in plant triterpene biosynthesis.</title>
        <authorList>
            <person name="De La Pena R."/>
            <person name="Hodgson H."/>
            <person name="Liu J.C."/>
            <person name="Stephenson M.J."/>
            <person name="Martin A.C."/>
            <person name="Owen C."/>
            <person name="Harkess A."/>
            <person name="Leebens-Mack J."/>
            <person name="Jimenez L.E."/>
            <person name="Osbourn A."/>
            <person name="Sattely E.S."/>
        </authorList>
    </citation>
    <scope>NUCLEOTIDE SEQUENCE [LARGE SCALE GENOMIC DNA]</scope>
    <source>
        <strain evidence="2">cv. JPN11</strain>
        <tissue evidence="1">Leaf</tissue>
    </source>
</reference>
<comment type="caution">
    <text evidence="1">The sequence shown here is derived from an EMBL/GenBank/DDBJ whole genome shotgun (WGS) entry which is preliminary data.</text>
</comment>
<name>A0ACC1YBY2_MELAZ</name>
<organism evidence="1 2">
    <name type="scientific">Melia azedarach</name>
    <name type="common">Chinaberry tree</name>
    <dbReference type="NCBI Taxonomy" id="155640"/>
    <lineage>
        <taxon>Eukaryota</taxon>
        <taxon>Viridiplantae</taxon>
        <taxon>Streptophyta</taxon>
        <taxon>Embryophyta</taxon>
        <taxon>Tracheophyta</taxon>
        <taxon>Spermatophyta</taxon>
        <taxon>Magnoliopsida</taxon>
        <taxon>eudicotyledons</taxon>
        <taxon>Gunneridae</taxon>
        <taxon>Pentapetalae</taxon>
        <taxon>rosids</taxon>
        <taxon>malvids</taxon>
        <taxon>Sapindales</taxon>
        <taxon>Meliaceae</taxon>
        <taxon>Melia</taxon>
    </lineage>
</organism>